<reference evidence="7" key="1">
    <citation type="submission" date="2020-02" db="EMBL/GenBank/DDBJ databases">
        <authorList>
            <person name="Scholz U."/>
            <person name="Mascher M."/>
            <person name="Fiebig A."/>
        </authorList>
    </citation>
    <scope>NUCLEOTIDE SEQUENCE</scope>
</reference>
<dbReference type="PROSITE" id="PS52035">
    <property type="entry name" value="PEPTIDASE_M14"/>
    <property type="match status" value="1"/>
</dbReference>
<evidence type="ECO:0000256" key="2">
    <source>
        <dbReference type="ARBA" id="ARBA00023180"/>
    </source>
</evidence>
<keyword evidence="4" id="KW-0812">Transmembrane</keyword>
<dbReference type="CDD" id="cd11308">
    <property type="entry name" value="Peptidase_M14NE-CP-C_like"/>
    <property type="match status" value="1"/>
</dbReference>
<feature type="chain" id="PRO_5029659848" description="Peptidase M14 domain-containing protein" evidence="5">
    <location>
        <begin position="19"/>
        <end position="529"/>
    </location>
</feature>
<accession>A0A7I8LI11</accession>
<dbReference type="GO" id="GO:0006518">
    <property type="term" value="P:peptide metabolic process"/>
    <property type="evidence" value="ECO:0007669"/>
    <property type="project" value="TreeGrafter"/>
</dbReference>
<keyword evidence="4" id="KW-0472">Membrane</keyword>
<dbReference type="InterPro" id="IPR050753">
    <property type="entry name" value="Peptidase_M14_domain"/>
</dbReference>
<dbReference type="SUPFAM" id="SSF49464">
    <property type="entry name" value="Carboxypeptidase regulatory domain-like"/>
    <property type="match status" value="1"/>
</dbReference>
<dbReference type="GO" id="GO:0005615">
    <property type="term" value="C:extracellular space"/>
    <property type="evidence" value="ECO:0007669"/>
    <property type="project" value="TreeGrafter"/>
</dbReference>
<protein>
    <recommendedName>
        <fullName evidence="6">Peptidase M14 domain-containing protein</fullName>
    </recommendedName>
</protein>
<dbReference type="SUPFAM" id="SSF53187">
    <property type="entry name" value="Zn-dependent exopeptidases"/>
    <property type="match status" value="1"/>
</dbReference>
<feature type="active site" description="Proton donor/acceptor" evidence="3">
    <location>
        <position position="345"/>
    </location>
</feature>
<dbReference type="SMART" id="SM00631">
    <property type="entry name" value="Zn_pept"/>
    <property type="match status" value="1"/>
</dbReference>
<comment type="similarity">
    <text evidence="1 3">Belongs to the peptidase M14 family.</text>
</comment>
<dbReference type="PANTHER" id="PTHR11532:SF57">
    <property type="entry name" value="CARBOXYPEPTIDASE D, B"/>
    <property type="match status" value="1"/>
</dbReference>
<keyword evidence="5" id="KW-0732">Signal</keyword>
<dbReference type="GO" id="GO:0004181">
    <property type="term" value="F:metallocarboxypeptidase activity"/>
    <property type="evidence" value="ECO:0007669"/>
    <property type="project" value="InterPro"/>
</dbReference>
<sequence>MDVALVLLLFFPSAISLASLLPTPAVARGSLSPAEIADNPKWEANRHLLESMPEIPVEATHGYMSNVELEQAIKEFSQKCGNISRTYSIGQSVNGFTLWVIEISDKPGIEEAEPAFKFIGNMHGDEPVGRELLLRLANWLCDNFMKDPLATLIVKKAHLHILPTMNPDGFTLKTRGNANNVDLNRDFPDQPETKAVMNWMRKQRFTASASLHGRRATIFLFLFFCLASVGYSDKHTPLCRVYRADTLGRASMASHAEYLVFFCSGALVANYPWDGSRDSRKEYYACPDDKTFRYMANVYSLSHRNMSLSNEFPGGITNGASWYPIYGGMQDWNYIHGGCFELTLEVSDVKWPKADELETLWLFNRMSMLNLVAWTIKTGLHGRIVSSSTRQPLPASVIINGIDYKVNASEEFGDYHRMLAPAQSYEVTASMPGYQSKSTRIILLENEAMNLDFVLDPEELTGQVHLARPYGCHCDPEDKLGRADFFRGLHLQVYLLASLILLLLYALVKRRQILKVFQHRHPRRVAPIP</sequence>
<dbReference type="InterPro" id="IPR057246">
    <property type="entry name" value="CARBOXYPEPT_ZN_1"/>
</dbReference>
<dbReference type="PROSITE" id="PS00132">
    <property type="entry name" value="CARBOXYPEPT_ZN_1"/>
    <property type="match status" value="1"/>
</dbReference>
<evidence type="ECO:0000313" key="7">
    <source>
        <dbReference type="EMBL" id="CAA7408834.1"/>
    </source>
</evidence>
<organism evidence="7 8">
    <name type="scientific">Spirodela intermedia</name>
    <name type="common">Intermediate duckweed</name>
    <dbReference type="NCBI Taxonomy" id="51605"/>
    <lineage>
        <taxon>Eukaryota</taxon>
        <taxon>Viridiplantae</taxon>
        <taxon>Streptophyta</taxon>
        <taxon>Embryophyta</taxon>
        <taxon>Tracheophyta</taxon>
        <taxon>Spermatophyta</taxon>
        <taxon>Magnoliopsida</taxon>
        <taxon>Liliopsida</taxon>
        <taxon>Araceae</taxon>
        <taxon>Lemnoideae</taxon>
        <taxon>Spirodela</taxon>
    </lineage>
</organism>
<dbReference type="OrthoDB" id="10249045at2759"/>
<evidence type="ECO:0000313" key="8">
    <source>
        <dbReference type="Proteomes" id="UP000663760"/>
    </source>
</evidence>
<keyword evidence="4" id="KW-1133">Transmembrane helix</keyword>
<evidence type="ECO:0000256" key="3">
    <source>
        <dbReference type="PROSITE-ProRule" id="PRU01379"/>
    </source>
</evidence>
<dbReference type="Gene3D" id="3.40.630.10">
    <property type="entry name" value="Zn peptidases"/>
    <property type="match status" value="2"/>
</dbReference>
<dbReference type="PRINTS" id="PR00765">
    <property type="entry name" value="CRBOXYPTASEA"/>
</dbReference>
<evidence type="ECO:0000256" key="4">
    <source>
        <dbReference type="SAM" id="Phobius"/>
    </source>
</evidence>
<gene>
    <name evidence="7" type="ORF">SI8410_15019512</name>
</gene>
<dbReference type="InterPro" id="IPR000834">
    <property type="entry name" value="Peptidase_M14"/>
</dbReference>
<dbReference type="Proteomes" id="UP000663760">
    <property type="component" value="Chromosome 15"/>
</dbReference>
<dbReference type="InterPro" id="IPR008969">
    <property type="entry name" value="CarboxyPept-like_regulatory"/>
</dbReference>
<feature type="transmembrane region" description="Helical" evidence="4">
    <location>
        <begin position="489"/>
        <end position="508"/>
    </location>
</feature>
<dbReference type="AlphaFoldDB" id="A0A7I8LI11"/>
<dbReference type="Gene3D" id="2.60.40.1120">
    <property type="entry name" value="Carboxypeptidase-like, regulatory domain"/>
    <property type="match status" value="1"/>
</dbReference>
<keyword evidence="2" id="KW-0325">Glycoprotein</keyword>
<dbReference type="PANTHER" id="PTHR11532">
    <property type="entry name" value="PROTEASE M14 CARBOXYPEPTIDASE"/>
    <property type="match status" value="1"/>
</dbReference>
<feature type="signal peptide" evidence="5">
    <location>
        <begin position="1"/>
        <end position="18"/>
    </location>
</feature>
<feature type="domain" description="Peptidase M14" evidence="6">
    <location>
        <begin position="62"/>
        <end position="375"/>
    </location>
</feature>
<dbReference type="GO" id="GO:0008270">
    <property type="term" value="F:zinc ion binding"/>
    <property type="evidence" value="ECO:0007669"/>
    <property type="project" value="InterPro"/>
</dbReference>
<evidence type="ECO:0000259" key="6">
    <source>
        <dbReference type="PROSITE" id="PS52035"/>
    </source>
</evidence>
<proteinExistence type="inferred from homology"/>
<dbReference type="GO" id="GO:0016485">
    <property type="term" value="P:protein processing"/>
    <property type="evidence" value="ECO:0007669"/>
    <property type="project" value="TreeGrafter"/>
</dbReference>
<dbReference type="EMBL" id="LR746278">
    <property type="protein sequence ID" value="CAA7408834.1"/>
    <property type="molecule type" value="Genomic_DNA"/>
</dbReference>
<name>A0A7I8LI11_SPIIN</name>
<keyword evidence="8" id="KW-1185">Reference proteome</keyword>
<evidence type="ECO:0000256" key="1">
    <source>
        <dbReference type="ARBA" id="ARBA00005988"/>
    </source>
</evidence>
<dbReference type="Pfam" id="PF00246">
    <property type="entry name" value="Peptidase_M14"/>
    <property type="match status" value="2"/>
</dbReference>
<evidence type="ECO:0000256" key="5">
    <source>
        <dbReference type="SAM" id="SignalP"/>
    </source>
</evidence>